<dbReference type="GO" id="GO:0006508">
    <property type="term" value="P:proteolysis"/>
    <property type="evidence" value="ECO:0007669"/>
    <property type="project" value="UniProtKB-KW"/>
</dbReference>
<feature type="binding site" evidence="7">
    <location>
        <position position="288"/>
    </location>
    <ligand>
        <name>Mn(2+)</name>
        <dbReference type="ChEBI" id="CHEBI:29035"/>
        <label>2</label>
    </ligand>
</feature>
<dbReference type="PANTHER" id="PTHR11963">
    <property type="entry name" value="LEUCINE AMINOPEPTIDASE-RELATED"/>
    <property type="match status" value="1"/>
</dbReference>
<dbReference type="HAMAP" id="MF_00181">
    <property type="entry name" value="Cytosol_peptidase_M17"/>
    <property type="match status" value="1"/>
</dbReference>
<name>A0A7C4UCW3_UNCW3</name>
<evidence type="ECO:0000256" key="2">
    <source>
        <dbReference type="ARBA" id="ARBA00000967"/>
    </source>
</evidence>
<dbReference type="GO" id="GO:0030145">
    <property type="term" value="F:manganese ion binding"/>
    <property type="evidence" value="ECO:0007669"/>
    <property type="project" value="UniProtKB-UniRule"/>
</dbReference>
<sequence>MNIDVKKGNIIDFEGDAIVVNIFKGTKEPKGGTGAVDKILSGEISRVLENFEGKLGDVYVLNTFGRIKTKFVLIAGLGEKEKFSIEGIRKVQGSVVKKMSELKIKKAGSILHGGGEGNINLEKASSAFAEGSILGNYSFDKYKSDEKKEDIEITIIEMDDEKIKDIKRGIEEGKIKGRCQNIVRDFVNEPPNELTPLNYAKKVENILKELNINNKVITKIYYKNDMEKMGMNALLSVGKGSANEPVFIVLKNRDSKERLVSIIGKGITFDSGGINIKTGEGIRHMKGDMAGSAVVFGAFIYAVLSSLDINVMCIIPAVENMPSGTASRPGDVVYAMNGKSIEIISTDAEGRMILADSICYAEKEGSEYIIDIATLTGGSFVAFGDVAGCMMGSKEIVEIIRGNIDITGEKIWEMPLFEEYREKMKSDIADIKNSGGYGASPILGGIFLSNFVEKSKWVHIDIAGKEFTERNDYYNVKGATGFGFRTIVELLKALCSS</sequence>
<dbReference type="Pfam" id="PF00883">
    <property type="entry name" value="Peptidase_M17"/>
    <property type="match status" value="1"/>
</dbReference>
<feature type="binding site" evidence="7">
    <location>
        <position position="349"/>
    </location>
    <ligand>
        <name>Mn(2+)</name>
        <dbReference type="ChEBI" id="CHEBI:29035"/>
        <label>1</label>
    </ligand>
</feature>
<organism evidence="9">
    <name type="scientific">candidate division WOR-3 bacterium</name>
    <dbReference type="NCBI Taxonomy" id="2052148"/>
    <lineage>
        <taxon>Bacteria</taxon>
        <taxon>Bacteria division WOR-3</taxon>
    </lineage>
</organism>
<dbReference type="EC" id="3.4.11.10" evidence="7"/>
<dbReference type="InterPro" id="IPR043472">
    <property type="entry name" value="Macro_dom-like"/>
</dbReference>
<dbReference type="PROSITE" id="PS00631">
    <property type="entry name" value="CYTOSOL_AP"/>
    <property type="match status" value="1"/>
</dbReference>
<gene>
    <name evidence="7" type="primary">pepA</name>
    <name evidence="9" type="ORF">ENV67_05260</name>
</gene>
<keyword evidence="4 7" id="KW-0031">Aminopeptidase</keyword>
<dbReference type="GO" id="GO:0005737">
    <property type="term" value="C:cytoplasm"/>
    <property type="evidence" value="ECO:0007669"/>
    <property type="project" value="UniProtKB-SubCell"/>
</dbReference>
<reference evidence="9" key="1">
    <citation type="journal article" date="2020" name="mSystems">
        <title>Genome- and Community-Level Interaction Insights into Carbon Utilization and Element Cycling Functions of Hydrothermarchaeota in Hydrothermal Sediment.</title>
        <authorList>
            <person name="Zhou Z."/>
            <person name="Liu Y."/>
            <person name="Xu W."/>
            <person name="Pan J."/>
            <person name="Luo Z.H."/>
            <person name="Li M."/>
        </authorList>
    </citation>
    <scope>NUCLEOTIDE SEQUENCE [LARGE SCALE GENOMIC DNA]</scope>
    <source>
        <strain evidence="9">SpSt-780</strain>
    </source>
</reference>
<dbReference type="InterPro" id="IPR011356">
    <property type="entry name" value="Leucine_aapep/pepB"/>
</dbReference>
<keyword evidence="7" id="KW-0963">Cytoplasm</keyword>
<evidence type="ECO:0000256" key="4">
    <source>
        <dbReference type="ARBA" id="ARBA00022438"/>
    </source>
</evidence>
<feature type="domain" description="Cytosol aminopeptidase" evidence="8">
    <location>
        <begin position="345"/>
        <end position="352"/>
    </location>
</feature>
<keyword evidence="6 7" id="KW-0378">Hydrolase</keyword>
<feature type="active site" evidence="7">
    <location>
        <position position="277"/>
    </location>
</feature>
<comment type="cofactor">
    <cofactor evidence="7">
        <name>Mn(2+)</name>
        <dbReference type="ChEBI" id="CHEBI:29035"/>
    </cofactor>
    <text evidence="7">Binds 2 manganese ions per subunit.</text>
</comment>
<evidence type="ECO:0000256" key="5">
    <source>
        <dbReference type="ARBA" id="ARBA00022670"/>
    </source>
</evidence>
<dbReference type="Pfam" id="PF02789">
    <property type="entry name" value="Peptidase_M17_N"/>
    <property type="match status" value="1"/>
</dbReference>
<comment type="catalytic activity">
    <reaction evidence="2 7">
        <text>Release of an N-terminal amino acid, preferentially leucine, but not glutamic or aspartic acids.</text>
        <dbReference type="EC" id="3.4.11.10"/>
    </reaction>
</comment>
<feature type="active site" evidence="7">
    <location>
        <position position="351"/>
    </location>
</feature>
<dbReference type="Gene3D" id="3.40.630.10">
    <property type="entry name" value="Zn peptidases"/>
    <property type="match status" value="1"/>
</dbReference>
<feature type="binding site" evidence="7">
    <location>
        <position position="265"/>
    </location>
    <ligand>
        <name>Mn(2+)</name>
        <dbReference type="ChEBI" id="CHEBI:29035"/>
        <label>2</label>
    </ligand>
</feature>
<dbReference type="GO" id="GO:0070006">
    <property type="term" value="F:metalloaminopeptidase activity"/>
    <property type="evidence" value="ECO:0007669"/>
    <property type="project" value="InterPro"/>
</dbReference>
<dbReference type="EMBL" id="DTHG01000067">
    <property type="protein sequence ID" value="HGW91932.1"/>
    <property type="molecule type" value="Genomic_DNA"/>
</dbReference>
<comment type="similarity">
    <text evidence="3 7">Belongs to the peptidase M17 family.</text>
</comment>
<keyword evidence="7" id="KW-0479">Metal-binding</keyword>
<keyword evidence="7" id="KW-0464">Manganese</keyword>
<evidence type="ECO:0000256" key="1">
    <source>
        <dbReference type="ARBA" id="ARBA00000135"/>
    </source>
</evidence>
<evidence type="ECO:0000256" key="6">
    <source>
        <dbReference type="ARBA" id="ARBA00022801"/>
    </source>
</evidence>
<comment type="subcellular location">
    <subcellularLocation>
        <location evidence="7">Cytoplasm</location>
    </subcellularLocation>
</comment>
<comment type="caution">
    <text evidence="9">The sequence shown here is derived from an EMBL/GenBank/DDBJ whole genome shotgun (WGS) entry which is preliminary data.</text>
</comment>
<feature type="binding site" evidence="7">
    <location>
        <position position="270"/>
    </location>
    <ligand>
        <name>Mn(2+)</name>
        <dbReference type="ChEBI" id="CHEBI:29035"/>
        <label>2</label>
    </ligand>
</feature>
<evidence type="ECO:0000256" key="3">
    <source>
        <dbReference type="ARBA" id="ARBA00009528"/>
    </source>
</evidence>
<dbReference type="EC" id="3.4.11.1" evidence="7"/>
<dbReference type="InterPro" id="IPR008283">
    <property type="entry name" value="Peptidase_M17_N"/>
</dbReference>
<dbReference type="CDD" id="cd00433">
    <property type="entry name" value="Peptidase_M17"/>
    <property type="match status" value="1"/>
</dbReference>
<dbReference type="PRINTS" id="PR00481">
    <property type="entry name" value="LAMNOPPTDASE"/>
</dbReference>
<evidence type="ECO:0000256" key="7">
    <source>
        <dbReference type="HAMAP-Rule" id="MF_00181"/>
    </source>
</evidence>
<dbReference type="InterPro" id="IPR023042">
    <property type="entry name" value="Peptidase_M17_leu_NH2_pept"/>
</dbReference>
<comment type="catalytic activity">
    <reaction evidence="1 7">
        <text>Release of an N-terminal amino acid, Xaa-|-Yaa-, in which Xaa is preferably Leu, but may be other amino acids including Pro although not Arg or Lys, and Yaa may be Pro. Amino acid amides and methyl esters are also readily hydrolyzed, but rates on arylamides are exceedingly low.</text>
        <dbReference type="EC" id="3.4.11.1"/>
    </reaction>
</comment>
<proteinExistence type="inferred from homology"/>
<dbReference type="InterPro" id="IPR000819">
    <property type="entry name" value="Peptidase_M17_C"/>
</dbReference>
<keyword evidence="5 7" id="KW-0645">Protease</keyword>
<dbReference type="AlphaFoldDB" id="A0A7C4UCW3"/>
<feature type="binding site" evidence="7">
    <location>
        <position position="270"/>
    </location>
    <ligand>
        <name>Mn(2+)</name>
        <dbReference type="ChEBI" id="CHEBI:29035"/>
        <label>1</label>
    </ligand>
</feature>
<dbReference type="Gene3D" id="3.40.220.10">
    <property type="entry name" value="Leucine Aminopeptidase, subunit E, domain 1"/>
    <property type="match status" value="1"/>
</dbReference>
<feature type="binding site" evidence="7">
    <location>
        <position position="347"/>
    </location>
    <ligand>
        <name>Mn(2+)</name>
        <dbReference type="ChEBI" id="CHEBI:29035"/>
        <label>1</label>
    </ligand>
</feature>
<dbReference type="PANTHER" id="PTHR11963:SF23">
    <property type="entry name" value="CYTOSOL AMINOPEPTIDASE"/>
    <property type="match status" value="1"/>
</dbReference>
<feature type="binding site" evidence="7">
    <location>
        <position position="349"/>
    </location>
    <ligand>
        <name>Mn(2+)</name>
        <dbReference type="ChEBI" id="CHEBI:29035"/>
        <label>2</label>
    </ligand>
</feature>
<dbReference type="SUPFAM" id="SSF53187">
    <property type="entry name" value="Zn-dependent exopeptidases"/>
    <property type="match status" value="1"/>
</dbReference>
<evidence type="ECO:0000259" key="8">
    <source>
        <dbReference type="PROSITE" id="PS00631"/>
    </source>
</evidence>
<accession>A0A7C4UCW3</accession>
<dbReference type="SUPFAM" id="SSF52949">
    <property type="entry name" value="Macro domain-like"/>
    <property type="match status" value="1"/>
</dbReference>
<evidence type="ECO:0000313" key="9">
    <source>
        <dbReference type="EMBL" id="HGW91932.1"/>
    </source>
</evidence>
<comment type="function">
    <text evidence="7">Presumably involved in the processing and regular turnover of intracellular proteins. Catalyzes the removal of unsubstituted N-terminal amino acids from various peptides.</text>
</comment>
<protein>
    <recommendedName>
        <fullName evidence="7">Probable cytosol aminopeptidase</fullName>
        <ecNumber evidence="7">3.4.11.1</ecNumber>
    </recommendedName>
    <alternativeName>
        <fullName evidence="7">Leucine aminopeptidase</fullName>
        <shortName evidence="7">LAP</shortName>
        <ecNumber evidence="7">3.4.11.10</ecNumber>
    </alternativeName>
    <alternativeName>
        <fullName evidence="7">Leucyl aminopeptidase</fullName>
    </alternativeName>
</protein>